<evidence type="ECO:0000313" key="7">
    <source>
        <dbReference type="Proteomes" id="UP000248857"/>
    </source>
</evidence>
<dbReference type="PROSITE" id="PS51257">
    <property type="entry name" value="PROKAR_LIPOPROTEIN"/>
    <property type="match status" value="1"/>
</dbReference>
<evidence type="ECO:0000256" key="1">
    <source>
        <dbReference type="ARBA" id="ARBA00010333"/>
    </source>
</evidence>
<comment type="similarity">
    <text evidence="1 4">Belongs to the bacterial solute-binding protein 3 family.</text>
</comment>
<dbReference type="InterPro" id="IPR051455">
    <property type="entry name" value="Bact_solute-bind_prot3"/>
</dbReference>
<dbReference type="Proteomes" id="UP000248857">
    <property type="component" value="Unassembled WGS sequence"/>
</dbReference>
<dbReference type="InterPro" id="IPR018313">
    <property type="entry name" value="SBP_3_CS"/>
</dbReference>
<dbReference type="GO" id="GO:0006865">
    <property type="term" value="P:amino acid transport"/>
    <property type="evidence" value="ECO:0007669"/>
    <property type="project" value="TreeGrafter"/>
</dbReference>
<proteinExistence type="inferred from homology"/>
<name>A0A2W1JXW8_9CYAN</name>
<evidence type="ECO:0000256" key="4">
    <source>
        <dbReference type="RuleBase" id="RU003744"/>
    </source>
</evidence>
<dbReference type="Pfam" id="PF00497">
    <property type="entry name" value="SBP_bac_3"/>
    <property type="match status" value="1"/>
</dbReference>
<dbReference type="SUPFAM" id="SSF53850">
    <property type="entry name" value="Periplasmic binding protein-like II"/>
    <property type="match status" value="1"/>
</dbReference>
<organism evidence="6 7">
    <name type="scientific">Acaryochloris thomasi RCC1774</name>
    <dbReference type="NCBI Taxonomy" id="1764569"/>
    <lineage>
        <taxon>Bacteria</taxon>
        <taxon>Bacillati</taxon>
        <taxon>Cyanobacteriota</taxon>
        <taxon>Cyanophyceae</taxon>
        <taxon>Acaryochloridales</taxon>
        <taxon>Acaryochloridaceae</taxon>
        <taxon>Acaryochloris</taxon>
        <taxon>Acaryochloris thomasi</taxon>
    </lineage>
</organism>
<sequence length="351" mass="38700">MKHRPFFRRAVVTGLFCLSTLTGCLPSLDSSGSSSSGRLQAILERGQLNCGISGELPGFSFVNPEGEYSGLDVDFCRAIASALFDDPNAVNYRRLNAKERFTAVQTGEIDVLSRNTTWTLSRDGSNRMAFAPVVFYDGQGMMVRKSSGIKTLKDFAGKSVCTQTGTTNEQNLSDQMRKLGVDYTPVVYEDINAAYKAYAEDRCQGVTSDRSQLLSRRSAFPQQDDHVILEEVMSKEPLAPAVADGDSQWLDVVTWVIYSTIEAEDLDIRSDNLDQFADSDDPVIQRFLGKEDNLGTGIGLPDDFAVRVIKNVGNYAEIYDRNLGPNTKLNLPRGQNKLAQDGGLLYAPPFR</sequence>
<keyword evidence="3" id="KW-0732">Signal</keyword>
<dbReference type="InterPro" id="IPR001638">
    <property type="entry name" value="Solute-binding_3/MltF_N"/>
</dbReference>
<dbReference type="PANTHER" id="PTHR30085:SF7">
    <property type="entry name" value="AMINO-ACID ABC TRANSPORTER-BINDING PROTEIN YHDW-RELATED"/>
    <property type="match status" value="1"/>
</dbReference>
<reference evidence="6 7" key="1">
    <citation type="journal article" date="2018" name="Sci. Rep.">
        <title>A novel species of the marine cyanobacterium Acaryochloris with a unique pigment content and lifestyle.</title>
        <authorList>
            <person name="Partensky F."/>
            <person name="Six C."/>
            <person name="Ratin M."/>
            <person name="Garczarek L."/>
            <person name="Vaulot D."/>
            <person name="Probert I."/>
            <person name="Calteau A."/>
            <person name="Gourvil P."/>
            <person name="Marie D."/>
            <person name="Grebert T."/>
            <person name="Bouchier C."/>
            <person name="Le Panse S."/>
            <person name="Gachenot M."/>
            <person name="Rodriguez F."/>
            <person name="Garrido J.L."/>
        </authorList>
    </citation>
    <scope>NUCLEOTIDE SEQUENCE [LARGE SCALE GENOMIC DNA]</scope>
    <source>
        <strain evidence="6 7">RCC1774</strain>
    </source>
</reference>
<feature type="domain" description="Solute-binding protein family 3/N-terminal" evidence="5">
    <location>
        <begin position="47"/>
        <end position="291"/>
    </location>
</feature>
<dbReference type="SMART" id="SM00062">
    <property type="entry name" value="PBPb"/>
    <property type="match status" value="1"/>
</dbReference>
<protein>
    <submittedName>
        <fullName evidence="6">Amino-acid ABC transporter-binding protein YhdW</fullName>
    </submittedName>
</protein>
<dbReference type="OrthoDB" id="115856at2"/>
<gene>
    <name evidence="6" type="primary">yhdW_1</name>
    <name evidence="6" type="ORF">C1752_00506</name>
</gene>
<dbReference type="PROSITE" id="PS01039">
    <property type="entry name" value="SBP_BACTERIAL_3"/>
    <property type="match status" value="1"/>
</dbReference>
<dbReference type="RefSeq" id="WP_110984471.1">
    <property type="nucleotide sequence ID" value="NZ_CAWNWM010000001.1"/>
</dbReference>
<dbReference type="PANTHER" id="PTHR30085">
    <property type="entry name" value="AMINO ACID ABC TRANSPORTER PERMEASE"/>
    <property type="match status" value="1"/>
</dbReference>
<comment type="caution">
    <text evidence="6">The sequence shown here is derived from an EMBL/GenBank/DDBJ whole genome shotgun (WGS) entry which is preliminary data.</text>
</comment>
<evidence type="ECO:0000256" key="2">
    <source>
        <dbReference type="ARBA" id="ARBA00022448"/>
    </source>
</evidence>
<keyword evidence="2" id="KW-0813">Transport</keyword>
<dbReference type="Gene3D" id="3.40.190.10">
    <property type="entry name" value="Periplasmic binding protein-like II"/>
    <property type="match status" value="2"/>
</dbReference>
<dbReference type="CDD" id="cd13692">
    <property type="entry name" value="PBP2_BztA"/>
    <property type="match status" value="1"/>
</dbReference>
<accession>A0A2W1JXW8</accession>
<dbReference type="EMBL" id="PQWO01000001">
    <property type="protein sequence ID" value="PZD75145.1"/>
    <property type="molecule type" value="Genomic_DNA"/>
</dbReference>
<evidence type="ECO:0000256" key="3">
    <source>
        <dbReference type="ARBA" id="ARBA00022729"/>
    </source>
</evidence>
<evidence type="ECO:0000313" key="6">
    <source>
        <dbReference type="EMBL" id="PZD75145.1"/>
    </source>
</evidence>
<evidence type="ECO:0000259" key="5">
    <source>
        <dbReference type="SMART" id="SM00062"/>
    </source>
</evidence>
<dbReference type="AlphaFoldDB" id="A0A2W1JXW8"/>
<keyword evidence="7" id="KW-1185">Reference proteome</keyword>